<dbReference type="Gene3D" id="3.40.50.2020">
    <property type="match status" value="1"/>
</dbReference>
<protein>
    <recommendedName>
        <fullName evidence="3">Phosphoribosyltransferase domain-containing protein</fullName>
    </recommendedName>
</protein>
<evidence type="ECO:0000259" key="3">
    <source>
        <dbReference type="Pfam" id="PF00156"/>
    </source>
</evidence>
<dbReference type="PANTHER" id="PTHR43363:SF1">
    <property type="entry name" value="HYPOXANTHINE-GUANINE PHOSPHORIBOSYLTRANSFERASE"/>
    <property type="match status" value="1"/>
</dbReference>
<proteinExistence type="predicted"/>
<dbReference type="SUPFAM" id="SSF53271">
    <property type="entry name" value="PRTase-like"/>
    <property type="match status" value="1"/>
</dbReference>
<comment type="caution">
    <text evidence="4">The sequence shown here is derived from an EMBL/GenBank/DDBJ whole genome shotgun (WGS) entry which is preliminary data.</text>
</comment>
<dbReference type="AlphaFoldDB" id="A0A1F6BDX8"/>
<sequence>MKIKYLPVSWVYYHSYAQKLAAAMLKSGVRADQIVAISRGGLTLGHLLSDFLRIPISIITIQSYSDIQTHGEARLTAKLQNPISGKHILLVDDVSDSGKTLKRAVTYLRRAGAADITTVTMFYKPHSTFRPDYFAMQTTKWILFPYEPTEMILLITKQMEKEGKSKARIQAFLERLKFSDSQIAFVRRHYIKI</sequence>
<accession>A0A1F6BDX8</accession>
<dbReference type="PANTHER" id="PTHR43363">
    <property type="entry name" value="HYPOXANTHINE PHOSPHORIBOSYLTRANSFERASE"/>
    <property type="match status" value="1"/>
</dbReference>
<dbReference type="Pfam" id="PF00156">
    <property type="entry name" value="Pribosyltran"/>
    <property type="match status" value="1"/>
</dbReference>
<dbReference type="InterPro" id="IPR000836">
    <property type="entry name" value="PRTase_dom"/>
</dbReference>
<dbReference type="GO" id="GO:0016757">
    <property type="term" value="F:glycosyltransferase activity"/>
    <property type="evidence" value="ECO:0007669"/>
    <property type="project" value="UniProtKB-KW"/>
</dbReference>
<evidence type="ECO:0000256" key="2">
    <source>
        <dbReference type="ARBA" id="ARBA00022679"/>
    </source>
</evidence>
<dbReference type="CDD" id="cd06223">
    <property type="entry name" value="PRTases_typeI"/>
    <property type="match status" value="1"/>
</dbReference>
<dbReference type="InterPro" id="IPR029057">
    <property type="entry name" value="PRTase-like"/>
</dbReference>
<dbReference type="Proteomes" id="UP000176186">
    <property type="component" value="Unassembled WGS sequence"/>
</dbReference>
<organism evidence="4 5">
    <name type="scientific">Candidatus Gottesmanbacteria bacterium RIFOXYB1_FULL_47_11</name>
    <dbReference type="NCBI Taxonomy" id="1798401"/>
    <lineage>
        <taxon>Bacteria</taxon>
        <taxon>Candidatus Gottesmaniibacteriota</taxon>
    </lineage>
</organism>
<reference evidence="4 5" key="1">
    <citation type="journal article" date="2016" name="Nat. Commun.">
        <title>Thousands of microbial genomes shed light on interconnected biogeochemical processes in an aquifer system.</title>
        <authorList>
            <person name="Anantharaman K."/>
            <person name="Brown C.T."/>
            <person name="Hug L.A."/>
            <person name="Sharon I."/>
            <person name="Castelle C.J."/>
            <person name="Probst A.J."/>
            <person name="Thomas B.C."/>
            <person name="Singh A."/>
            <person name="Wilkins M.J."/>
            <person name="Karaoz U."/>
            <person name="Brodie E.L."/>
            <person name="Williams K.H."/>
            <person name="Hubbard S.S."/>
            <person name="Banfield J.F."/>
        </authorList>
    </citation>
    <scope>NUCLEOTIDE SEQUENCE [LARGE SCALE GENOMIC DNA]</scope>
</reference>
<dbReference type="STRING" id="1798401.A2363_01945"/>
<evidence type="ECO:0000313" key="5">
    <source>
        <dbReference type="Proteomes" id="UP000176186"/>
    </source>
</evidence>
<keyword evidence="1" id="KW-0328">Glycosyltransferase</keyword>
<gene>
    <name evidence="4" type="ORF">A2363_01945</name>
</gene>
<keyword evidence="2" id="KW-0808">Transferase</keyword>
<evidence type="ECO:0000256" key="1">
    <source>
        <dbReference type="ARBA" id="ARBA00022676"/>
    </source>
</evidence>
<evidence type="ECO:0000313" key="4">
    <source>
        <dbReference type="EMBL" id="OGG34962.1"/>
    </source>
</evidence>
<feature type="domain" description="Phosphoribosyltransferase" evidence="3">
    <location>
        <begin position="24"/>
        <end position="145"/>
    </location>
</feature>
<name>A0A1F6BDX8_9BACT</name>
<dbReference type="EMBL" id="MFKE01000019">
    <property type="protein sequence ID" value="OGG34962.1"/>
    <property type="molecule type" value="Genomic_DNA"/>
</dbReference>